<feature type="region of interest" description="Disordered" evidence="14">
    <location>
        <begin position="394"/>
        <end position="423"/>
    </location>
</feature>
<keyword evidence="8" id="KW-0418">Kinase</keyword>
<evidence type="ECO:0000256" key="8">
    <source>
        <dbReference type="ARBA" id="ARBA00022777"/>
    </source>
</evidence>
<evidence type="ECO:0000256" key="10">
    <source>
        <dbReference type="ARBA" id="ARBA00047899"/>
    </source>
</evidence>
<sequence length="998" mass="110147">MSGAGEHADILTVGDVVRDRWKVVKKIGGGGFGEIYEVLDQLSQATVALKVESAQQPKQVLKMEVAVLKKLQGKDHVCRFVGCGRNDRFNYVVMELQGRNLADLRRTMTRGTFSISTTLRLGKQILEAIESIHSVGFLHRDIKPSNFAMGRLASTCRCCYMLDFGLARQFTNSNQEVRPPRPVAGFRGTVRYASINAHKNKEMGRHDDLWSLFYMLVEFMVGQLPWRKIKDKEQVGNLKETYDHRLMLKHLPSEFSTFLDHILTLDYFTKPDYQRQLLTSVFEKAMKDHNVLENDPYDWEKCDSEDVLTITAAANTAQQLTRLTPAYLGMANASVLPGELQRENTEDVLQGERLSDADNCPPIPTPTTAGGDVWEEMDRNRNLKHPQPMIRKVVSEDEHSQNQGNQSPNTGSVQSSPRRVRSETMFLDRAAPLLRRMRHSQSLAFEKRLAPEPKPTIERFLEAYLGKQRPVLCHVGEKPIPENGQQTSSCKEDQSGTATPDPEEAAASSGFVAVNFSPVPQEADSQEWVMLELEQVNSSGAGKPQAETQCEDKSGPCSSDRAENQSAEQQDAQTGPAVPSSPILSQMAMPGTWLLGHRRLPGMLGPSVLMGRSQMEQVGSETYSLSKTSQSEFLVCHITLLFLGLFSYNFHLVNLHSAKSFQMSSQRTLEKKSIHLSCRQIQNLFFPSDNVCTCFQSSSGGPQSPVRKNDAAPLDAPSCKSQELAEDASKDRKRLDSVPELIPAKGATSHLTNDRDPESDSGLPDRSSEPNQQPPADPAGGAVESTVTVSSSPPPALLKRRDSPSSPRLSRIPVRDPSNPLDSPSREPNAERRHRWSSPLPGSPTHSPSPSLSCDNLPCALPRDRLSSERGSRSDCGGEDPLSLSSSSGSKSKIPRPVSATFLPEQLSGRFLPRPPPGKPPVRPVVDSRRRRLRVRASSTSDADFLASLTQLMQDRGGMLFSPPPQLRESGTLPGRSRSPSSLSGSPPPRHVQPLDRA</sequence>
<feature type="compositionally biased region" description="Polar residues" evidence="14">
    <location>
        <begin position="844"/>
        <end position="854"/>
    </location>
</feature>
<evidence type="ECO:0000256" key="5">
    <source>
        <dbReference type="ARBA" id="ARBA00022553"/>
    </source>
</evidence>
<evidence type="ECO:0000256" key="4">
    <source>
        <dbReference type="ARBA" id="ARBA00022527"/>
    </source>
</evidence>
<feature type="compositionally biased region" description="Basic and acidic residues" evidence="14">
    <location>
        <begin position="727"/>
        <end position="737"/>
    </location>
</feature>
<dbReference type="STRING" id="48698.ENSPFOP00000019303"/>
<dbReference type="Ensembl" id="ENSPFOT00000019325.2">
    <property type="protein sequence ID" value="ENSPFOP00000019303.2"/>
    <property type="gene ID" value="ENSPFOG00000019189.2"/>
</dbReference>
<feature type="compositionally biased region" description="Basic and acidic residues" evidence="14">
    <location>
        <begin position="862"/>
        <end position="873"/>
    </location>
</feature>
<evidence type="ECO:0000256" key="7">
    <source>
        <dbReference type="ARBA" id="ARBA00022741"/>
    </source>
</evidence>
<dbReference type="Pfam" id="PF00069">
    <property type="entry name" value="Pkinase"/>
    <property type="match status" value="1"/>
</dbReference>
<evidence type="ECO:0000256" key="1">
    <source>
        <dbReference type="ARBA" id="ARBA00004496"/>
    </source>
</evidence>
<dbReference type="InterPro" id="IPR011009">
    <property type="entry name" value="Kinase-like_dom_sf"/>
</dbReference>
<keyword evidence="4" id="KW-0723">Serine/threonine-protein kinase</keyword>
<feature type="domain" description="Protein kinase" evidence="15">
    <location>
        <begin position="21"/>
        <end position="292"/>
    </location>
</feature>
<keyword evidence="3" id="KW-0963">Cytoplasm</keyword>
<dbReference type="PROSITE" id="PS00107">
    <property type="entry name" value="PROTEIN_KINASE_ATP"/>
    <property type="match status" value="1"/>
</dbReference>
<evidence type="ECO:0000256" key="3">
    <source>
        <dbReference type="ARBA" id="ARBA00022490"/>
    </source>
</evidence>
<feature type="compositionally biased region" description="Polar residues" evidence="14">
    <location>
        <begin position="401"/>
        <end position="417"/>
    </location>
</feature>
<feature type="compositionally biased region" description="Low complexity" evidence="14">
    <location>
        <begin position="970"/>
        <end position="985"/>
    </location>
</feature>
<evidence type="ECO:0000313" key="17">
    <source>
        <dbReference type="Proteomes" id="UP000028760"/>
    </source>
</evidence>
<keyword evidence="7 13" id="KW-0547">Nucleotide-binding</keyword>
<dbReference type="FunFam" id="1.10.510.10:FF:000167">
    <property type="entry name" value="Tau tubulin kinase 1"/>
    <property type="match status" value="1"/>
</dbReference>
<keyword evidence="9 13" id="KW-0067">ATP-binding</keyword>
<dbReference type="FunFam" id="3.30.200.20:FF:000358">
    <property type="entry name" value="Tau tubulin kinase 2b"/>
    <property type="match status" value="1"/>
</dbReference>
<dbReference type="AlphaFoldDB" id="A0A087YMQ0"/>
<feature type="region of interest" description="Disordered" evidence="14">
    <location>
        <begin position="697"/>
        <end position="944"/>
    </location>
</feature>
<dbReference type="eggNOG" id="KOG1164">
    <property type="taxonomic scope" value="Eukaryota"/>
</dbReference>
<feature type="region of interest" description="Disordered" evidence="14">
    <location>
        <begin position="956"/>
        <end position="998"/>
    </location>
</feature>
<dbReference type="EMBL" id="AYCK01000264">
    <property type="status" value="NOT_ANNOTATED_CDS"/>
    <property type="molecule type" value="Genomic_DNA"/>
</dbReference>
<proteinExistence type="inferred from homology"/>
<feature type="region of interest" description="Disordered" evidence="14">
    <location>
        <begin position="343"/>
        <end position="375"/>
    </location>
</feature>
<comment type="similarity">
    <text evidence="12">Belongs to the protein kinase superfamily. CK1 Ser/Thr protein kinase family.</text>
</comment>
<protein>
    <recommendedName>
        <fullName evidence="2">non-specific serine/threonine protein kinase</fullName>
        <ecNumber evidence="2">2.7.11.1</ecNumber>
    </recommendedName>
</protein>
<keyword evidence="17" id="KW-1185">Reference proteome</keyword>
<feature type="compositionally biased region" description="Pro residues" evidence="14">
    <location>
        <begin position="913"/>
        <end position="923"/>
    </location>
</feature>
<feature type="region of interest" description="Disordered" evidence="14">
    <location>
        <begin position="477"/>
        <end position="506"/>
    </location>
</feature>
<accession>A0A087YMQ0</accession>
<dbReference type="InterPro" id="IPR000719">
    <property type="entry name" value="Prot_kinase_dom"/>
</dbReference>
<dbReference type="EC" id="2.7.11.1" evidence="2"/>
<name>A0A087YMQ0_POEFO</name>
<dbReference type="GO" id="GO:0015630">
    <property type="term" value="C:microtubule cytoskeleton"/>
    <property type="evidence" value="ECO:0007669"/>
    <property type="project" value="UniProtKB-ARBA"/>
</dbReference>
<dbReference type="GO" id="GO:0005524">
    <property type="term" value="F:ATP binding"/>
    <property type="evidence" value="ECO:0007669"/>
    <property type="project" value="UniProtKB-UniRule"/>
</dbReference>
<reference evidence="16" key="2">
    <citation type="submission" date="2025-08" db="UniProtKB">
        <authorList>
            <consortium name="Ensembl"/>
        </authorList>
    </citation>
    <scope>IDENTIFICATION</scope>
</reference>
<feature type="region of interest" description="Disordered" evidence="14">
    <location>
        <begin position="536"/>
        <end position="583"/>
    </location>
</feature>
<evidence type="ECO:0000256" key="9">
    <source>
        <dbReference type="ARBA" id="ARBA00022840"/>
    </source>
</evidence>
<organism evidence="16 17">
    <name type="scientific">Poecilia formosa</name>
    <name type="common">Amazon molly</name>
    <name type="synonym">Limia formosa</name>
    <dbReference type="NCBI Taxonomy" id="48698"/>
    <lineage>
        <taxon>Eukaryota</taxon>
        <taxon>Metazoa</taxon>
        <taxon>Chordata</taxon>
        <taxon>Craniata</taxon>
        <taxon>Vertebrata</taxon>
        <taxon>Euteleostomi</taxon>
        <taxon>Actinopterygii</taxon>
        <taxon>Neopterygii</taxon>
        <taxon>Teleostei</taxon>
        <taxon>Neoteleostei</taxon>
        <taxon>Acanthomorphata</taxon>
        <taxon>Ovalentaria</taxon>
        <taxon>Atherinomorphae</taxon>
        <taxon>Cyprinodontiformes</taxon>
        <taxon>Poeciliidae</taxon>
        <taxon>Poeciliinae</taxon>
        <taxon>Poecilia</taxon>
    </lineage>
</organism>
<comment type="catalytic activity">
    <reaction evidence="10">
        <text>L-threonyl-[protein] + ATP = O-phospho-L-threonyl-[protein] + ADP + H(+)</text>
        <dbReference type="Rhea" id="RHEA:46608"/>
        <dbReference type="Rhea" id="RHEA-COMP:11060"/>
        <dbReference type="Rhea" id="RHEA-COMP:11605"/>
        <dbReference type="ChEBI" id="CHEBI:15378"/>
        <dbReference type="ChEBI" id="CHEBI:30013"/>
        <dbReference type="ChEBI" id="CHEBI:30616"/>
        <dbReference type="ChEBI" id="CHEBI:61977"/>
        <dbReference type="ChEBI" id="CHEBI:456216"/>
        <dbReference type="EC" id="2.7.11.1"/>
    </reaction>
</comment>
<evidence type="ECO:0000256" key="11">
    <source>
        <dbReference type="ARBA" id="ARBA00048679"/>
    </source>
</evidence>
<evidence type="ECO:0000259" key="15">
    <source>
        <dbReference type="PROSITE" id="PS50011"/>
    </source>
</evidence>
<evidence type="ECO:0000256" key="2">
    <source>
        <dbReference type="ARBA" id="ARBA00012513"/>
    </source>
</evidence>
<keyword evidence="6" id="KW-0808">Transferase</keyword>
<keyword evidence="5" id="KW-0597">Phosphoprotein</keyword>
<evidence type="ECO:0000256" key="12">
    <source>
        <dbReference type="ARBA" id="ARBA00061588"/>
    </source>
</evidence>
<reference evidence="16" key="3">
    <citation type="submission" date="2025-09" db="UniProtKB">
        <authorList>
            <consortium name="Ensembl"/>
        </authorList>
    </citation>
    <scope>IDENTIFICATION</scope>
</reference>
<feature type="compositionally biased region" description="Low complexity" evidence="14">
    <location>
        <begin position="882"/>
        <end position="892"/>
    </location>
</feature>
<feature type="binding site" evidence="13">
    <location>
        <position position="50"/>
    </location>
    <ligand>
        <name>ATP</name>
        <dbReference type="ChEBI" id="CHEBI:30616"/>
    </ligand>
</feature>
<evidence type="ECO:0000256" key="6">
    <source>
        <dbReference type="ARBA" id="ARBA00022679"/>
    </source>
</evidence>
<comment type="catalytic activity">
    <reaction evidence="11">
        <text>L-seryl-[protein] + ATP = O-phospho-L-seryl-[protein] + ADP + H(+)</text>
        <dbReference type="Rhea" id="RHEA:17989"/>
        <dbReference type="Rhea" id="RHEA-COMP:9863"/>
        <dbReference type="Rhea" id="RHEA-COMP:11604"/>
        <dbReference type="ChEBI" id="CHEBI:15378"/>
        <dbReference type="ChEBI" id="CHEBI:29999"/>
        <dbReference type="ChEBI" id="CHEBI:30616"/>
        <dbReference type="ChEBI" id="CHEBI:83421"/>
        <dbReference type="ChEBI" id="CHEBI:456216"/>
        <dbReference type="EC" id="2.7.11.1"/>
    </reaction>
</comment>
<evidence type="ECO:0000256" key="13">
    <source>
        <dbReference type="PROSITE-ProRule" id="PRU10141"/>
    </source>
</evidence>
<dbReference type="OMA" id="DWQVEEP"/>
<dbReference type="Gene3D" id="1.10.510.10">
    <property type="entry name" value="Transferase(Phosphotransferase) domain 1"/>
    <property type="match status" value="1"/>
</dbReference>
<reference evidence="17" key="1">
    <citation type="submission" date="2013-10" db="EMBL/GenBank/DDBJ databases">
        <authorList>
            <person name="Schartl M."/>
            <person name="Warren W."/>
        </authorList>
    </citation>
    <scope>NUCLEOTIDE SEQUENCE [LARGE SCALE GENOMIC DNA]</scope>
    <source>
        <strain evidence="17">female</strain>
    </source>
</reference>
<dbReference type="InterPro" id="IPR017441">
    <property type="entry name" value="Protein_kinase_ATP_BS"/>
</dbReference>
<dbReference type="PROSITE" id="PS50011">
    <property type="entry name" value="PROTEIN_KINASE_DOM"/>
    <property type="match status" value="1"/>
</dbReference>
<evidence type="ECO:0000256" key="14">
    <source>
        <dbReference type="SAM" id="MobiDB-lite"/>
    </source>
</evidence>
<dbReference type="GO" id="GO:0005737">
    <property type="term" value="C:cytoplasm"/>
    <property type="evidence" value="ECO:0007669"/>
    <property type="project" value="UniProtKB-SubCell"/>
</dbReference>
<evidence type="ECO:0000313" key="16">
    <source>
        <dbReference type="Ensembl" id="ENSPFOP00000019303.2"/>
    </source>
</evidence>
<dbReference type="InterPro" id="IPR050235">
    <property type="entry name" value="CK1_Ser-Thr_kinase"/>
</dbReference>
<comment type="subcellular location">
    <subcellularLocation>
        <location evidence="1">Cytoplasm</location>
    </subcellularLocation>
</comment>
<dbReference type="SMART" id="SM00220">
    <property type="entry name" value="S_TKc"/>
    <property type="match status" value="1"/>
</dbReference>
<dbReference type="SUPFAM" id="SSF56112">
    <property type="entry name" value="Protein kinase-like (PK-like)"/>
    <property type="match status" value="1"/>
</dbReference>
<dbReference type="GO" id="GO:0004674">
    <property type="term" value="F:protein serine/threonine kinase activity"/>
    <property type="evidence" value="ECO:0007669"/>
    <property type="project" value="UniProtKB-KW"/>
</dbReference>
<feature type="compositionally biased region" description="Polar residues" evidence="14">
    <location>
        <begin position="564"/>
        <end position="573"/>
    </location>
</feature>
<dbReference type="Proteomes" id="UP000028760">
    <property type="component" value="Unassembled WGS sequence"/>
</dbReference>
<dbReference type="PANTHER" id="PTHR11909">
    <property type="entry name" value="CASEIN KINASE-RELATED"/>
    <property type="match status" value="1"/>
</dbReference>
<dbReference type="GeneTree" id="ENSGT00940000165020"/>